<accession>A0A016SEC9</accession>
<reference evidence="2" key="1">
    <citation type="journal article" date="2015" name="Nat. Genet.">
        <title>The genome and transcriptome of the zoonotic hookworm Ancylostoma ceylanicum identify infection-specific gene families.</title>
        <authorList>
            <person name="Schwarz E.M."/>
            <person name="Hu Y."/>
            <person name="Antoshechkin I."/>
            <person name="Miller M.M."/>
            <person name="Sternberg P.W."/>
            <person name="Aroian R.V."/>
        </authorList>
    </citation>
    <scope>NUCLEOTIDE SEQUENCE</scope>
    <source>
        <strain evidence="2">HY135</strain>
    </source>
</reference>
<evidence type="ECO:0000313" key="1">
    <source>
        <dbReference type="EMBL" id="EYB88644.1"/>
    </source>
</evidence>
<gene>
    <name evidence="1" type="primary">Acey_s0243.g3477</name>
    <name evidence="1" type="ORF">Y032_0243g3477</name>
</gene>
<sequence length="112" mass="12891">MHIDSESDTLDSDEDRYMLPFSGGLRKILDFQRRLRFRSNPTTSSCWGLGPVCATRPYINRPYEGLGWAITLDLLFAILPHLIFYRLECEAPFRLGHYTTSTTSAHPYCLTD</sequence>
<evidence type="ECO:0000313" key="2">
    <source>
        <dbReference type="Proteomes" id="UP000024635"/>
    </source>
</evidence>
<protein>
    <submittedName>
        <fullName evidence="1">Uncharacterized protein</fullName>
    </submittedName>
</protein>
<proteinExistence type="predicted"/>
<keyword evidence="2" id="KW-1185">Reference proteome</keyword>
<dbReference type="EMBL" id="JARK01001579">
    <property type="protein sequence ID" value="EYB88644.1"/>
    <property type="molecule type" value="Genomic_DNA"/>
</dbReference>
<dbReference type="Proteomes" id="UP000024635">
    <property type="component" value="Unassembled WGS sequence"/>
</dbReference>
<comment type="caution">
    <text evidence="1">The sequence shown here is derived from an EMBL/GenBank/DDBJ whole genome shotgun (WGS) entry which is preliminary data.</text>
</comment>
<dbReference type="AlphaFoldDB" id="A0A016SEC9"/>
<name>A0A016SEC9_9BILA</name>
<organism evidence="1 2">
    <name type="scientific">Ancylostoma ceylanicum</name>
    <dbReference type="NCBI Taxonomy" id="53326"/>
    <lineage>
        <taxon>Eukaryota</taxon>
        <taxon>Metazoa</taxon>
        <taxon>Ecdysozoa</taxon>
        <taxon>Nematoda</taxon>
        <taxon>Chromadorea</taxon>
        <taxon>Rhabditida</taxon>
        <taxon>Rhabditina</taxon>
        <taxon>Rhabditomorpha</taxon>
        <taxon>Strongyloidea</taxon>
        <taxon>Ancylostomatidae</taxon>
        <taxon>Ancylostomatinae</taxon>
        <taxon>Ancylostoma</taxon>
    </lineage>
</organism>